<accession>A0A1W1VUI7</accession>
<keyword evidence="2" id="KW-0238">DNA-binding</keyword>
<dbReference type="InterPro" id="IPR005158">
    <property type="entry name" value="BTAD"/>
</dbReference>
<gene>
    <name evidence="2" type="ORF">SAMN00790413_06221</name>
</gene>
<dbReference type="Pfam" id="PF03704">
    <property type="entry name" value="BTAD"/>
    <property type="match status" value="1"/>
</dbReference>
<dbReference type="SUPFAM" id="SSF48452">
    <property type="entry name" value="TPR-like"/>
    <property type="match status" value="1"/>
</dbReference>
<evidence type="ECO:0000259" key="1">
    <source>
        <dbReference type="SMART" id="SM01043"/>
    </source>
</evidence>
<dbReference type="InterPro" id="IPR027417">
    <property type="entry name" value="P-loop_NTPase"/>
</dbReference>
<dbReference type="Proteomes" id="UP000192582">
    <property type="component" value="Unassembled WGS sequence"/>
</dbReference>
<evidence type="ECO:0000313" key="3">
    <source>
        <dbReference type="Proteomes" id="UP000192582"/>
    </source>
</evidence>
<dbReference type="InterPro" id="IPR041664">
    <property type="entry name" value="AAA_16"/>
</dbReference>
<dbReference type="Pfam" id="PF13191">
    <property type="entry name" value="AAA_16"/>
    <property type="match status" value="1"/>
</dbReference>
<dbReference type="InterPro" id="IPR011990">
    <property type="entry name" value="TPR-like_helical_dom_sf"/>
</dbReference>
<proteinExistence type="predicted"/>
<sequence length="676" mass="75341">MRPPQTWILQLLGNPALHRPDGRQLRCEGTMLALLAYLAVEGPTPRALLASLLWPTSSDSVGRNNLVHLLRRIASMSRSQLTVSNEAVALNPAVWTDVGVLTAGEALSAFRLDGAFLENAAFNELPEFDDWVHLQRERLLQLALRRLNGLRAQAELDGELGLALEYAVRLSELDNLSEETHRHLMRLHYLNGDRGAALSAYRYCTTVLLRELGVQPMPETARLAEEIAQGGQAALLPSRKPNAIPLSIQRPPVLVGRDHIWRQMEHARDQGHVIFLVGEAGTGKSRLAEEFAASHGTYLRVEGRPGDAHELYASALRLLRRHLAQRPYVPPTAWERRALAHLLPEFGPVQVDSWNTLHFQQATLNLVRETSRDVQTFITDDLQYYDQASFDLGGFMLASAFPLGQPGGLPHFVDTYRKGELPPATERAIQDLVDANLATIIEVPPLGEGAADELMDTLGVPPHPDWRRRLWQHSGGNLVFLLETMKYLIELGAFDSELPDRLPLPAKVQQMISARVTRLSAPALQVARAAAALQRDFTVEIVAEVLQAPLLDVAERWGELERAQIMSGERFTHDSVAQTIFSETPEFVRKLLHRNAARSLERHQANPGQIAWQWQAGANDKQAAVWFVQAGESALHAHRPLEARVYFEQAQQAFARCGDEMGRAQSFTAWTRLEGG</sequence>
<dbReference type="AlphaFoldDB" id="A0A1W1VUI7"/>
<evidence type="ECO:0000313" key="2">
    <source>
        <dbReference type="EMBL" id="SMB96933.1"/>
    </source>
</evidence>
<name>A0A1W1VUI7_9DEIO</name>
<protein>
    <submittedName>
        <fullName evidence="2">DNA-binding transcriptional activator of the SARP family</fullName>
    </submittedName>
</protein>
<dbReference type="Gene3D" id="3.40.50.300">
    <property type="entry name" value="P-loop containing nucleotide triphosphate hydrolases"/>
    <property type="match status" value="1"/>
</dbReference>
<dbReference type="Gene3D" id="1.25.40.10">
    <property type="entry name" value="Tetratricopeptide repeat domain"/>
    <property type="match status" value="1"/>
</dbReference>
<dbReference type="OrthoDB" id="74119at2"/>
<reference evidence="2 3" key="1">
    <citation type="submission" date="2017-04" db="EMBL/GenBank/DDBJ databases">
        <authorList>
            <person name="Afonso C.L."/>
            <person name="Miller P.J."/>
            <person name="Scott M.A."/>
            <person name="Spackman E."/>
            <person name="Goraichik I."/>
            <person name="Dimitrov K.M."/>
            <person name="Suarez D.L."/>
            <person name="Swayne D.E."/>
        </authorList>
    </citation>
    <scope>NUCLEOTIDE SEQUENCE [LARGE SCALE GENOMIC DNA]</scope>
    <source>
        <strain evidence="2 3">KR-140</strain>
    </source>
</reference>
<dbReference type="STRING" id="695939.SAMN00790413_06221"/>
<organism evidence="2 3">
    <name type="scientific">Deinococcus hopiensis KR-140</name>
    <dbReference type="NCBI Taxonomy" id="695939"/>
    <lineage>
        <taxon>Bacteria</taxon>
        <taxon>Thermotogati</taxon>
        <taxon>Deinococcota</taxon>
        <taxon>Deinococci</taxon>
        <taxon>Deinococcales</taxon>
        <taxon>Deinococcaceae</taxon>
        <taxon>Deinococcus</taxon>
    </lineage>
</organism>
<dbReference type="EMBL" id="FWWU01000010">
    <property type="protein sequence ID" value="SMB96933.1"/>
    <property type="molecule type" value="Genomic_DNA"/>
</dbReference>
<dbReference type="SMART" id="SM01043">
    <property type="entry name" value="BTAD"/>
    <property type="match status" value="1"/>
</dbReference>
<dbReference type="SUPFAM" id="SSF52540">
    <property type="entry name" value="P-loop containing nucleoside triphosphate hydrolases"/>
    <property type="match status" value="1"/>
</dbReference>
<dbReference type="PANTHER" id="PTHR35807:SF3">
    <property type="entry name" value="BLL5740 PROTEIN"/>
    <property type="match status" value="1"/>
</dbReference>
<dbReference type="GO" id="GO:0003677">
    <property type="term" value="F:DNA binding"/>
    <property type="evidence" value="ECO:0007669"/>
    <property type="project" value="UniProtKB-KW"/>
</dbReference>
<dbReference type="InterPro" id="IPR051677">
    <property type="entry name" value="AfsR-DnrI-RedD_regulator"/>
</dbReference>
<keyword evidence="3" id="KW-1185">Reference proteome</keyword>
<feature type="domain" description="Bacterial transcriptional activator" evidence="1">
    <location>
        <begin position="96"/>
        <end position="228"/>
    </location>
</feature>
<dbReference type="PANTHER" id="PTHR35807">
    <property type="entry name" value="TRANSCRIPTIONAL REGULATOR REDD-RELATED"/>
    <property type="match status" value="1"/>
</dbReference>